<feature type="region of interest" description="Disordered" evidence="1">
    <location>
        <begin position="190"/>
        <end position="249"/>
    </location>
</feature>
<feature type="compositionally biased region" description="Basic and acidic residues" evidence="1">
    <location>
        <begin position="230"/>
        <end position="241"/>
    </location>
</feature>
<evidence type="ECO:0000256" key="1">
    <source>
        <dbReference type="SAM" id="MobiDB-lite"/>
    </source>
</evidence>
<proteinExistence type="predicted"/>
<dbReference type="Proteomes" id="UP000069030">
    <property type="component" value="Chromosome"/>
</dbReference>
<dbReference type="KEGG" id="mod:AS202_06415"/>
<evidence type="ECO:0000313" key="4">
    <source>
        <dbReference type="Proteomes" id="UP000069030"/>
    </source>
</evidence>
<dbReference type="AlphaFoldDB" id="A0A0S7E631"/>
<feature type="transmembrane region" description="Helical" evidence="2">
    <location>
        <begin position="43"/>
        <end position="66"/>
    </location>
</feature>
<evidence type="ECO:0000256" key="2">
    <source>
        <dbReference type="SAM" id="Phobius"/>
    </source>
</evidence>
<dbReference type="InterPro" id="IPR036259">
    <property type="entry name" value="MFS_trans_sf"/>
</dbReference>
<protein>
    <submittedName>
        <fullName evidence="3">Uncharacterized protein</fullName>
    </submittedName>
</protein>
<keyword evidence="2" id="KW-0472">Membrane</keyword>
<feature type="compositionally biased region" description="Basic and acidic residues" evidence="1">
    <location>
        <begin position="190"/>
        <end position="200"/>
    </location>
</feature>
<dbReference type="RefSeq" id="WP_006257732.1">
    <property type="nucleotide sequence ID" value="NZ_BCMQ01000001.1"/>
</dbReference>
<feature type="transmembrane region" description="Helical" evidence="2">
    <location>
        <begin position="86"/>
        <end position="110"/>
    </location>
</feature>
<sequence length="249" mass="28323">MIEDVIYNQWSIILGLLYTGWLTSRIVKRTTKGRKEKAGCVDVIRVFLIIGGLFGLTVFGSVAFGSMFIRTLSSLINGTLVFSIELFAELICYGTMVAVLVFAFIGVMLYGMGRDMRRYNRLARLLGLGVLVPLIMLVFEGALIYALVINIYNIPLSVLLMVFILILLIGIILYVKIIREEITDLIEKEKNASKSKENKTKGITQDKSVTRSQTANHSRQESNRSTQRTNKPDPHNDEWKRRSNRRKKR</sequence>
<keyword evidence="2" id="KW-0812">Transmembrane</keyword>
<feature type="compositionally biased region" description="Polar residues" evidence="1">
    <location>
        <begin position="202"/>
        <end position="229"/>
    </location>
</feature>
<evidence type="ECO:0000313" key="3">
    <source>
        <dbReference type="EMBL" id="ALU25791.1"/>
    </source>
</evidence>
<feature type="transmembrane region" description="Helical" evidence="2">
    <location>
        <begin position="154"/>
        <end position="175"/>
    </location>
</feature>
<name>A0A0S7E631_9FLAO</name>
<reference evidence="3 4" key="1">
    <citation type="journal article" date="2016" name="J. Zhejiang Univ. Sci. B">
        <title>Antibiotic resistance mechanisms of Myroides sp.</title>
        <authorList>
            <person name="Hu S."/>
            <person name="Yuan S."/>
            <person name="Qu H."/>
            <person name="Jiang T."/>
            <person name="Zhou Y."/>
            <person name="Wang M."/>
            <person name="Ming D."/>
        </authorList>
    </citation>
    <scope>NUCLEOTIDE SEQUENCE [LARGE SCALE GENOMIC DNA]</scope>
    <source>
        <strain evidence="3 4">PR63039</strain>
    </source>
</reference>
<feature type="transmembrane region" description="Helical" evidence="2">
    <location>
        <begin position="6"/>
        <end position="23"/>
    </location>
</feature>
<keyword evidence="2" id="KW-1133">Transmembrane helix</keyword>
<organism evidence="3 4">
    <name type="scientific">Myroides odoratimimus</name>
    <dbReference type="NCBI Taxonomy" id="76832"/>
    <lineage>
        <taxon>Bacteria</taxon>
        <taxon>Pseudomonadati</taxon>
        <taxon>Bacteroidota</taxon>
        <taxon>Flavobacteriia</taxon>
        <taxon>Flavobacteriales</taxon>
        <taxon>Flavobacteriaceae</taxon>
        <taxon>Myroides</taxon>
    </lineage>
</organism>
<dbReference type="EMBL" id="CP013690">
    <property type="protein sequence ID" value="ALU25791.1"/>
    <property type="molecule type" value="Genomic_DNA"/>
</dbReference>
<accession>A0A0S7E631</accession>
<gene>
    <name evidence="3" type="ORF">AS202_06415</name>
</gene>
<feature type="transmembrane region" description="Helical" evidence="2">
    <location>
        <begin position="122"/>
        <end position="148"/>
    </location>
</feature>
<dbReference type="GeneID" id="66974422"/>
<dbReference type="SUPFAM" id="SSF103473">
    <property type="entry name" value="MFS general substrate transporter"/>
    <property type="match status" value="1"/>
</dbReference>